<evidence type="ECO:0008006" key="4">
    <source>
        <dbReference type="Google" id="ProtNLM"/>
    </source>
</evidence>
<comment type="caution">
    <text evidence="2">The sequence shown here is derived from an EMBL/GenBank/DDBJ whole genome shotgun (WGS) entry which is preliminary data.</text>
</comment>
<dbReference type="PANTHER" id="PTHR34536:SF6">
    <property type="entry name" value="DENTIN SIALOPHOSPHOPROTEIN-LIKE PROTEIN"/>
    <property type="match status" value="1"/>
</dbReference>
<evidence type="ECO:0000313" key="3">
    <source>
        <dbReference type="Proteomes" id="UP001627284"/>
    </source>
</evidence>
<dbReference type="PANTHER" id="PTHR34536">
    <property type="entry name" value="DENTIN SIALOPHOSPHOPROTEIN-LIKE PROTEIN"/>
    <property type="match status" value="1"/>
</dbReference>
<sequence length="1090" mass="120438">MGSISGNMLSTVSPEVAKSINPELSWKSVTKGRRSRRTVARRLNEGMKVMNRSPKRVGDFSGSDTDKIHGAGCWSSDKAEHVPIKKRRNLLQTSSAQSRNPSIDCEDSLSPQSLLATPLPSEDSEQISIHCHSSDHWSSDPRSSGRALRFDRKAARKVGLSDRLVDAKSSKVATGKLYNSEDFLGIALLADAACTNDKDGDLDNANEAHAMVACAAPGGFVGSTPHPKDISAVKELTEPGRGNRMHGSNMEASTVNESAVAIEGFADFKEPSVVSRPVSPKVDRIHWDLNTLMETWVQPPKDSSMENAFANGLDDGAQKEKLKIEICDKKGDFEYYKPLSGAPGQNGTVYEFADVCKLESVSVNGRISGEFGNIVSHSTKALDSLSAQRETFDELVTGDASLADSSLVKSHNASCMLVSNGLIKNASDGLVLTQIRDSSVKAAGFNKAAFSEVPYPAKPGCENASKYIDCSDPITSEVSDTSILNVMDVESSDSNPTEKYFCNHSSKCEDLSASKASIVEGRAVTVEPMEQHDNILAIESQMQLEGNEVISKFSDNLTFNQVEKCTTSGKDSSRSCNEGLQIDDTSRFARSASAFEDSHNSDISHEDHSQLISREHVTRIEAGYDSPFEDGELRGSIIYSLEDNEIKDCEEECVDYASDGRVDLDFDASDYPSSEMVEAGSDGSQSTEKRISSTSRLRVDFVKGGSAKNFMKRQFNREDNSIGGSDGKKGLSPGSGSTTLRFSDKIRGKEDAFRKGHTSDRMAAYEFRGSYTEEISSKTNRGKLQSRIEGLLYLGAADGNSAARKYQNRPHNLIGCYNKPVREVSPDKFVGRYRSGYNSQDKGATNGQWNSSNSRNCYPNAYRDPESDNYSRHLNFANSADKFGGLNSRDHQQSIIFPSEGARRPPVRRRSSVERDDYYDVHRRMVPVRGGYRTRNGAESVSERVARGVREEGYEFIPGDGDLSSIRVPQYIPRGERTGSSASSRVARISLPRRRSRSRSRTPSPHSWHTQRERNLNSRRRQSRSPDIRSDARMKRTRMPFQKHGFTANYGEDFSSPTRGHLPPERSSRWIDERSFADENSKNRWSRKNN</sequence>
<feature type="region of interest" description="Disordered" evidence="1">
    <location>
        <begin position="91"/>
        <end position="122"/>
    </location>
</feature>
<feature type="region of interest" description="Disordered" evidence="1">
    <location>
        <begin position="972"/>
        <end position="1090"/>
    </location>
</feature>
<dbReference type="Proteomes" id="UP001627284">
    <property type="component" value="Unassembled WGS sequence"/>
</dbReference>
<gene>
    <name evidence="2" type="ORF">AABB24_026263</name>
</gene>
<feature type="compositionally biased region" description="Basic residues" evidence="1">
    <location>
        <begin position="991"/>
        <end position="1000"/>
    </location>
</feature>
<evidence type="ECO:0000313" key="2">
    <source>
        <dbReference type="EMBL" id="KAL3342150.1"/>
    </source>
</evidence>
<feature type="region of interest" description="Disordered" evidence="1">
    <location>
        <begin position="668"/>
        <end position="693"/>
    </location>
</feature>
<feature type="compositionally biased region" description="Basic and acidic residues" evidence="1">
    <location>
        <begin position="1024"/>
        <end position="1034"/>
    </location>
</feature>
<proteinExistence type="predicted"/>
<organism evidence="2 3">
    <name type="scientific">Solanum stoloniferum</name>
    <dbReference type="NCBI Taxonomy" id="62892"/>
    <lineage>
        <taxon>Eukaryota</taxon>
        <taxon>Viridiplantae</taxon>
        <taxon>Streptophyta</taxon>
        <taxon>Embryophyta</taxon>
        <taxon>Tracheophyta</taxon>
        <taxon>Spermatophyta</taxon>
        <taxon>Magnoliopsida</taxon>
        <taxon>eudicotyledons</taxon>
        <taxon>Gunneridae</taxon>
        <taxon>Pentapetalae</taxon>
        <taxon>asterids</taxon>
        <taxon>lamiids</taxon>
        <taxon>Solanales</taxon>
        <taxon>Solanaceae</taxon>
        <taxon>Solanoideae</taxon>
        <taxon>Solaneae</taxon>
        <taxon>Solanum</taxon>
    </lineage>
</organism>
<dbReference type="EMBL" id="JBJKTR010000015">
    <property type="protein sequence ID" value="KAL3342149.1"/>
    <property type="molecule type" value="Genomic_DNA"/>
</dbReference>
<reference evidence="2 3" key="1">
    <citation type="submission" date="2024-05" db="EMBL/GenBank/DDBJ databases">
        <title>De novo assembly of an allotetraploid wild potato.</title>
        <authorList>
            <person name="Hosaka A.J."/>
        </authorList>
    </citation>
    <scope>NUCLEOTIDE SEQUENCE [LARGE SCALE GENOMIC DNA]</scope>
    <source>
        <tissue evidence="2">Young leaves</tissue>
    </source>
</reference>
<name>A0ABD2SE69_9SOLN</name>
<accession>A0ABD2SE69</accession>
<feature type="compositionally biased region" description="Basic and acidic residues" evidence="1">
    <location>
        <begin position="1062"/>
        <end position="1082"/>
    </location>
</feature>
<feature type="region of interest" description="Disordered" evidence="1">
    <location>
        <begin position="714"/>
        <end position="740"/>
    </location>
</feature>
<feature type="compositionally biased region" description="Polar residues" evidence="1">
    <location>
        <begin position="91"/>
        <end position="101"/>
    </location>
</feature>
<dbReference type="EMBL" id="JBJKTR010000015">
    <property type="protein sequence ID" value="KAL3342151.1"/>
    <property type="molecule type" value="Genomic_DNA"/>
</dbReference>
<evidence type="ECO:0000256" key="1">
    <source>
        <dbReference type="SAM" id="MobiDB-lite"/>
    </source>
</evidence>
<dbReference type="AlphaFoldDB" id="A0ABD2SE69"/>
<dbReference type="EMBL" id="JBJKTR010000015">
    <property type="protein sequence ID" value="KAL3342150.1"/>
    <property type="molecule type" value="Genomic_DNA"/>
</dbReference>
<protein>
    <recommendedName>
        <fullName evidence="4">Dentin sialophosphoprotein</fullName>
    </recommendedName>
</protein>
<keyword evidence="3" id="KW-1185">Reference proteome</keyword>